<dbReference type="PANTHER" id="PTHR12509:SF8">
    <property type="entry name" value="SPERMATOGENESIS-ASSOCIATED PROTEIN 4"/>
    <property type="match status" value="1"/>
</dbReference>
<dbReference type="GO" id="GO:0005930">
    <property type="term" value="C:axoneme"/>
    <property type="evidence" value="ECO:0007669"/>
    <property type="project" value="TreeGrafter"/>
</dbReference>
<dbReference type="EMBL" id="DAKRPA010000099">
    <property type="protein sequence ID" value="DAZ98709.1"/>
    <property type="molecule type" value="Genomic_DNA"/>
</dbReference>
<protein>
    <recommendedName>
        <fullName evidence="4">Spermatogenesis-associated protein 4</fullName>
    </recommendedName>
</protein>
<keyword evidence="8" id="KW-1185">Reference proteome</keyword>
<dbReference type="InterPro" id="IPR010441">
    <property type="entry name" value="CH_2"/>
</dbReference>
<keyword evidence="2" id="KW-0539">Nucleus</keyword>
<dbReference type="InterPro" id="IPR016024">
    <property type="entry name" value="ARM-type_fold"/>
</dbReference>
<reference evidence="7" key="2">
    <citation type="journal article" date="2023" name="Microbiol Resour">
        <title>Decontamination and Annotation of the Draft Genome Sequence of the Oomycete Lagenidium giganteum ARSEF 373.</title>
        <authorList>
            <person name="Morgan W.R."/>
            <person name="Tartar A."/>
        </authorList>
    </citation>
    <scope>NUCLEOTIDE SEQUENCE</scope>
    <source>
        <strain evidence="7">ARSEF 373</strain>
    </source>
</reference>
<dbReference type="FunFam" id="1.10.418.10:FF:000061">
    <property type="entry name" value="Spermatogenesis associated 4"/>
    <property type="match status" value="1"/>
</dbReference>
<proteinExistence type="predicted"/>
<evidence type="ECO:0000256" key="5">
    <source>
        <dbReference type="SAM" id="MobiDB-lite"/>
    </source>
</evidence>
<accession>A0AAV2YZ31</accession>
<dbReference type="PROSITE" id="PS50021">
    <property type="entry name" value="CH"/>
    <property type="match status" value="1"/>
</dbReference>
<dbReference type="GO" id="GO:0005634">
    <property type="term" value="C:nucleus"/>
    <property type="evidence" value="ECO:0007669"/>
    <property type="project" value="UniProtKB-SubCell"/>
</dbReference>
<dbReference type="InterPro" id="IPR052111">
    <property type="entry name" value="Spermatogenesis_Ciliary_MAP"/>
</dbReference>
<dbReference type="Proteomes" id="UP001146120">
    <property type="component" value="Unassembled WGS sequence"/>
</dbReference>
<comment type="subcellular location">
    <subcellularLocation>
        <location evidence="1">Nucleus</location>
    </subcellularLocation>
</comment>
<evidence type="ECO:0000313" key="8">
    <source>
        <dbReference type="Proteomes" id="UP001146120"/>
    </source>
</evidence>
<name>A0AAV2YZ31_9STRA</name>
<dbReference type="Gene3D" id="1.10.418.10">
    <property type="entry name" value="Calponin-like domain"/>
    <property type="match status" value="1"/>
</dbReference>
<evidence type="ECO:0000313" key="7">
    <source>
        <dbReference type="EMBL" id="DAZ98709.1"/>
    </source>
</evidence>
<evidence type="ECO:0000256" key="2">
    <source>
        <dbReference type="ARBA" id="ARBA00023242"/>
    </source>
</evidence>
<evidence type="ECO:0000256" key="3">
    <source>
        <dbReference type="ARBA" id="ARBA00058372"/>
    </source>
</evidence>
<dbReference type="InterPro" id="IPR036872">
    <property type="entry name" value="CH_dom_sf"/>
</dbReference>
<gene>
    <name evidence="7" type="ORF">N0F65_006741</name>
</gene>
<feature type="domain" description="Calponin-homology (CH)" evidence="6">
    <location>
        <begin position="13"/>
        <end position="120"/>
    </location>
</feature>
<dbReference type="GO" id="GO:0008017">
    <property type="term" value="F:microtubule binding"/>
    <property type="evidence" value="ECO:0007669"/>
    <property type="project" value="TreeGrafter"/>
</dbReference>
<evidence type="ECO:0000256" key="1">
    <source>
        <dbReference type="ARBA" id="ARBA00004123"/>
    </source>
</evidence>
<comment type="caution">
    <text evidence="7">The sequence shown here is derived from an EMBL/GenBank/DDBJ whole genome shotgun (WGS) entry which is preliminary data.</text>
</comment>
<feature type="compositionally biased region" description="Low complexity" evidence="5">
    <location>
        <begin position="134"/>
        <end position="148"/>
    </location>
</feature>
<dbReference type="PANTHER" id="PTHR12509">
    <property type="entry name" value="SPERMATOGENESIS-ASSOCIATED 4-RELATED"/>
    <property type="match status" value="1"/>
</dbReference>
<comment type="function">
    <text evidence="3">May play a role in apoptosis regulation.</text>
</comment>
<feature type="region of interest" description="Disordered" evidence="5">
    <location>
        <begin position="134"/>
        <end position="160"/>
    </location>
</feature>
<dbReference type="SUPFAM" id="SSF48371">
    <property type="entry name" value="ARM repeat"/>
    <property type="match status" value="1"/>
</dbReference>
<reference evidence="7" key="1">
    <citation type="submission" date="2022-11" db="EMBL/GenBank/DDBJ databases">
        <authorList>
            <person name="Morgan W.R."/>
            <person name="Tartar A."/>
        </authorList>
    </citation>
    <scope>NUCLEOTIDE SEQUENCE</scope>
    <source>
        <strain evidence="7">ARSEF 373</strain>
    </source>
</reference>
<organism evidence="7 8">
    <name type="scientific">Lagenidium giganteum</name>
    <dbReference type="NCBI Taxonomy" id="4803"/>
    <lineage>
        <taxon>Eukaryota</taxon>
        <taxon>Sar</taxon>
        <taxon>Stramenopiles</taxon>
        <taxon>Oomycota</taxon>
        <taxon>Peronosporomycetes</taxon>
        <taxon>Pythiales</taxon>
        <taxon>Pythiaceae</taxon>
    </lineage>
</organism>
<dbReference type="InterPro" id="IPR001715">
    <property type="entry name" value="CH_dom"/>
</dbReference>
<sequence>MASANDGNNSGANKLNRELLRWIQSLDLAYSIKNVKRDFANGFLVAEIMSRYYDKDISMHSYDNGIGLKVKKDNWDQLVKLFNRLPDLEPLTSKAELDAVIHCQNGAAVAFITKLYQCLTKRTIQPTVMPAALASSGASGNTNNSATSVKGRDSNEEIPPYAKTTGATLIREKMRNPEIAETSDETEVNRKVSLIQAQHEEHLQLDRLMIDTPDRYPSLRSASKATVLRGATKPVRNDDNPVLVAQHVVKEVQIKSMNEKSLEKLRVTREAKENEAMAMGITSIGGNAIGASFDGHGRGVSGNNGGELVQKRRPIDLLNEAIARKLATMGLASRLEQKGGKDKFESFLEAVHEGRHFGEDDCANVLQEVVDDSQIIAIAFLDFPREFWKFAGLVTPLLVDFDEDHSYYQAIHQILLVIGQHCVRRDGTSASLLMTEYLLSKLINIFSSNTLKRASVLQLVYAFVPETPLAHIQAIKRLREALAHDIPLFIHALSILLYMESQLDETLVDLYHYYCCIGLETPCEKLRAASLSMLIPFVTYDFNLVADLLPRLTRMATYYAWWEVKAQLVITASALLHVLINQQDSDKDFTEQIELALRIIEREFHPGAGLNVRRVGLSYVAKNLRYYQELVPLYVDVLFTLTPEMRTMMISTPSPSNNRNALEDDYHNDNQVMKNELPLRGTSGAKYELKALVTEWDSAAIVKQLFYENKTRDSVDADVLHVIQACFMQLASAPDEETRSQVAQLYDQIKNYLVLGLLDEETCGIVARLMRQVVSLTNVIDIFHHDLLIETLQKLVTKNIEDLRQQTVVKLLHEVYVIDGDHAASVSKCMTAVRAICDQSTFKLSLFSIGMEIDI</sequence>
<evidence type="ECO:0000259" key="6">
    <source>
        <dbReference type="PROSITE" id="PS50021"/>
    </source>
</evidence>
<evidence type="ECO:0000256" key="4">
    <source>
        <dbReference type="ARBA" id="ARBA00071322"/>
    </source>
</evidence>
<dbReference type="GO" id="GO:0051493">
    <property type="term" value="P:regulation of cytoskeleton organization"/>
    <property type="evidence" value="ECO:0007669"/>
    <property type="project" value="TreeGrafter"/>
</dbReference>
<dbReference type="AlphaFoldDB" id="A0AAV2YZ31"/>
<dbReference type="Pfam" id="PF06294">
    <property type="entry name" value="CH_2"/>
    <property type="match status" value="1"/>
</dbReference>